<keyword evidence="3" id="KW-1185">Reference proteome</keyword>
<feature type="transmembrane region" description="Helical" evidence="1">
    <location>
        <begin position="102"/>
        <end position="123"/>
    </location>
</feature>
<protein>
    <recommendedName>
        <fullName evidence="4">Component of SufBCD complex</fullName>
    </recommendedName>
</protein>
<keyword evidence="1" id="KW-0812">Transmembrane</keyword>
<organism evidence="2 3">
    <name type="scientific">Ruegeria meonggei</name>
    <dbReference type="NCBI Taxonomy" id="1446476"/>
    <lineage>
        <taxon>Bacteria</taxon>
        <taxon>Pseudomonadati</taxon>
        <taxon>Pseudomonadota</taxon>
        <taxon>Alphaproteobacteria</taxon>
        <taxon>Rhodobacterales</taxon>
        <taxon>Roseobacteraceae</taxon>
        <taxon>Ruegeria</taxon>
    </lineage>
</organism>
<dbReference type="OrthoDB" id="7847071at2"/>
<feature type="transmembrane region" description="Helical" evidence="1">
    <location>
        <begin position="20"/>
        <end position="39"/>
    </location>
</feature>
<dbReference type="RefSeq" id="WP_085820714.1">
    <property type="nucleotide sequence ID" value="NZ_FWFP01000001.1"/>
</dbReference>
<feature type="transmembrane region" description="Helical" evidence="1">
    <location>
        <begin position="144"/>
        <end position="165"/>
    </location>
</feature>
<dbReference type="EMBL" id="FWFP01000001">
    <property type="protein sequence ID" value="SLN11245.1"/>
    <property type="molecule type" value="Genomic_DNA"/>
</dbReference>
<dbReference type="Proteomes" id="UP000193778">
    <property type="component" value="Unassembled WGS sequence"/>
</dbReference>
<reference evidence="3" key="1">
    <citation type="submission" date="2017-03" db="EMBL/GenBank/DDBJ databases">
        <authorList>
            <person name="Rodrigo-Torres L."/>
            <person name="Arahal R.D."/>
            <person name="Lucena T."/>
        </authorList>
    </citation>
    <scope>NUCLEOTIDE SEQUENCE [LARGE SCALE GENOMIC DNA]</scope>
    <source>
        <strain evidence="3">CECT 8411</strain>
    </source>
</reference>
<name>A0A1X6Y5E0_9RHOB</name>
<dbReference type="AlphaFoldDB" id="A0A1X6Y5E0"/>
<feature type="transmembrane region" description="Helical" evidence="1">
    <location>
        <begin position="69"/>
        <end position="96"/>
    </location>
</feature>
<evidence type="ECO:0000313" key="2">
    <source>
        <dbReference type="EMBL" id="SLN11245.1"/>
    </source>
</evidence>
<proteinExistence type="predicted"/>
<evidence type="ECO:0008006" key="4">
    <source>
        <dbReference type="Google" id="ProtNLM"/>
    </source>
</evidence>
<keyword evidence="1" id="KW-1133">Transmembrane helix</keyword>
<accession>A0A1X6Y5E0</accession>
<sequence>MDLYSSIFEIIDMRSFSNLWYWIGLAVLWSSASHWAMGVPYDLVSRARRVGGQAEQDLLDIVRINGNRLLYIVDVSGLAILALSCFFFTGLATLGFFYGVEFAQAVFLLLFPVCFVMLINISAARKLRRTDPGLEIVTKTLNRCRIYTQIIGMISILITSLWGMYQNFSIGALG</sequence>
<evidence type="ECO:0000256" key="1">
    <source>
        <dbReference type="SAM" id="Phobius"/>
    </source>
</evidence>
<keyword evidence="1" id="KW-0472">Membrane</keyword>
<evidence type="ECO:0000313" key="3">
    <source>
        <dbReference type="Proteomes" id="UP000193778"/>
    </source>
</evidence>
<gene>
    <name evidence="2" type="ORF">RUM8411_00135</name>
</gene>